<evidence type="ECO:0000313" key="1">
    <source>
        <dbReference type="EMBL" id="MDR6843315.1"/>
    </source>
</evidence>
<dbReference type="GO" id="GO:0032259">
    <property type="term" value="P:methylation"/>
    <property type="evidence" value="ECO:0007669"/>
    <property type="project" value="UniProtKB-KW"/>
</dbReference>
<evidence type="ECO:0000313" key="2">
    <source>
        <dbReference type="Proteomes" id="UP001254759"/>
    </source>
</evidence>
<dbReference type="InterPro" id="IPR029063">
    <property type="entry name" value="SAM-dependent_MTases_sf"/>
</dbReference>
<accession>A0ABU1RY77</accession>
<comment type="caution">
    <text evidence="1">The sequence shown here is derived from an EMBL/GenBank/DDBJ whole genome shotgun (WGS) entry which is preliminary data.</text>
</comment>
<dbReference type="SUPFAM" id="SSF53335">
    <property type="entry name" value="S-adenosyl-L-methionine-dependent methyltransferases"/>
    <property type="match status" value="1"/>
</dbReference>
<keyword evidence="1" id="KW-0489">Methyltransferase</keyword>
<dbReference type="Proteomes" id="UP001254759">
    <property type="component" value="Unassembled WGS sequence"/>
</dbReference>
<keyword evidence="1" id="KW-0808">Transferase</keyword>
<dbReference type="RefSeq" id="WP_310096401.1">
    <property type="nucleotide sequence ID" value="NZ_JAVDTT010000008.1"/>
</dbReference>
<proteinExistence type="predicted"/>
<dbReference type="CDD" id="cd02440">
    <property type="entry name" value="AdoMet_MTases"/>
    <property type="match status" value="1"/>
</dbReference>
<dbReference type="Gene3D" id="3.40.50.150">
    <property type="entry name" value="Vaccinia Virus protein VP39"/>
    <property type="match status" value="1"/>
</dbReference>
<dbReference type="GO" id="GO:0008168">
    <property type="term" value="F:methyltransferase activity"/>
    <property type="evidence" value="ECO:0007669"/>
    <property type="project" value="UniProtKB-KW"/>
</dbReference>
<dbReference type="EMBL" id="JAVDTT010000008">
    <property type="protein sequence ID" value="MDR6843315.1"/>
    <property type="molecule type" value="Genomic_DNA"/>
</dbReference>
<dbReference type="Pfam" id="PF13489">
    <property type="entry name" value="Methyltransf_23"/>
    <property type="match status" value="1"/>
</dbReference>
<name>A0ABU1RY77_9GAMM</name>
<organism evidence="1 2">
    <name type="scientific">Pseudoxanthomonas sacheonensis</name>
    <dbReference type="NCBI Taxonomy" id="443615"/>
    <lineage>
        <taxon>Bacteria</taxon>
        <taxon>Pseudomonadati</taxon>
        <taxon>Pseudomonadota</taxon>
        <taxon>Gammaproteobacteria</taxon>
        <taxon>Lysobacterales</taxon>
        <taxon>Lysobacteraceae</taxon>
        <taxon>Pseudoxanthomonas</taxon>
    </lineage>
</organism>
<gene>
    <name evidence="1" type="ORF">J2W94_003630</name>
</gene>
<sequence length="266" mass="29854">MKNSEIWQPSKYTMRKGRLFPSRDTRELAPSSRLIAQLIVDAYQPALDKHTGGRLLDLGCGKVPFYEAYRAHVTDNVCVDWPGSPHSSLHIDTFCDLSQPLPFDDAQFDTILSSDVIEHLPDPVLAFREMGRLLKPNGKLILNTPFLYMLHEVPNDYYRHTRYSLQRLAALANMEVLELEEIGGFGEVFGDLIAKAINLIPGVGTPIAIAWQKMLIALSRTGIWQKARRASAPRFPLGYFMVARKLQPGKSAARTSHETETAAPHD</sequence>
<keyword evidence="2" id="KW-1185">Reference proteome</keyword>
<reference evidence="1 2" key="1">
    <citation type="submission" date="2023-07" db="EMBL/GenBank/DDBJ databases">
        <title>Sorghum-associated microbial communities from plants grown in Nebraska, USA.</title>
        <authorList>
            <person name="Schachtman D."/>
        </authorList>
    </citation>
    <scope>NUCLEOTIDE SEQUENCE [LARGE SCALE GENOMIC DNA]</scope>
    <source>
        <strain evidence="1 2">BE107</strain>
    </source>
</reference>
<protein>
    <submittedName>
        <fullName evidence="1">SAM-dependent methyltransferase</fullName>
    </submittedName>
</protein>